<evidence type="ECO:0000256" key="13">
    <source>
        <dbReference type="ARBA" id="ARBA00023136"/>
    </source>
</evidence>
<feature type="region of interest" description="Disordered" evidence="14">
    <location>
        <begin position="582"/>
        <end position="606"/>
    </location>
</feature>
<gene>
    <name evidence="18" type="ORF">QJS10_CPA05g02251</name>
</gene>
<feature type="transmembrane region" description="Helical" evidence="15">
    <location>
        <begin position="184"/>
        <end position="206"/>
    </location>
</feature>
<feature type="transmembrane region" description="Helical" evidence="15">
    <location>
        <begin position="43"/>
        <end position="65"/>
    </location>
</feature>
<evidence type="ECO:0000256" key="10">
    <source>
        <dbReference type="ARBA" id="ARBA00022989"/>
    </source>
</evidence>
<keyword evidence="7 15" id="KW-0812">Transmembrane</keyword>
<dbReference type="NCBIfam" id="TIGR00788">
    <property type="entry name" value="fbt"/>
    <property type="match status" value="1"/>
</dbReference>
<sequence>MDDGENARLTVGDVSAEKQPVKEANRSPLWVPFQWFSKLAEEIHWTVVLGVIIVYGTSQGIGGALNRVATDYYWKDVQKVQPSEAQIYQGITSIPWIVKPLWGLLTDVLPVAGYQRRPYLAVAGLLGMISMLTVSLHKTLHVFFALLALTASSAGAAIADVTIDACVAQNSINHPSLAADMQSLCGLSSSIGGLVGYFVSGFLVHLIGPQGVLGLLSVPAALTFLVGTILKESNVPDFAYGQVYQKFLDANRMMWTTLKCPDVWRPCLYMYMSLALSLNIHEGMFYWYTDSKAGPALSQETVGFIYSIGSVGSLLGVLLYQNVLKDHPFRSVLLWTQILLALSGMLDLVLVTRLNLKIGVPDYFFIVIDESVFKMINRLKWMPLLVLSTKLCPPGIEGTFFALLMSIDNAGLLTSSWGGGQLLHVLNVTREEFGNLWEAILIRNIMRLLPLVLLHLVPNGDPNSSILPAELLVTDEAVAEAHEGDDVEMIVEALSTSYLGPDYSQAKEFGEVSLKDIDQLSNSSFPLRMHHLFEKLRKEHHLKHGGRMQLGLFLKVFKAVNLCSHKEMKIGALVEKFPNSGDLPPESVSSPHPPPSSSSTSVKLEFENPIEEEDRSLNKRLKTDGPFHQFLNSGNNPPEFVGSPNPPSSSSSTSVKLEFKNSIEEEDGPLNKRLKTDRPFHELDTSDSTAHSELTKYPLGLTLRKTPSLLDLVQMAISAHENSEGPESRKKKDDRPTGIAATAADKLKASNFPVSLLRIGSWEVVSRYEWDLVAKCYFAKQKLVWEVLDGGLKSKIEIQWSDITALKANCLENGPGTLDIVLARQPLFFRESNPQPRKHTIWQATTDFTGGEASIYRRHFLQCPQGLLKKHFEKLIQCDTHLKLLSQQREAILESPYFEPKCSALVEQNESKCNEFVMKGELVSTFHDFQGVMSTPSTLNKSGLQDPLVRIPAPFLQEPSPSSVMDSRVIEENTLSEAEEPKNLNQRDLGRVPNIHGSVSMVYPVNYIGHHIPYQMSSSNPRCSGEHRVRNVMEDIKEHLLSDNQQSLATNEKSLMPRVDSWLCLLKNDPSHQNFSRMKNEGAFEAEGAMPESALDAKPQ</sequence>
<dbReference type="Gene3D" id="1.20.1250.20">
    <property type="entry name" value="MFS general substrate transporter like domains"/>
    <property type="match status" value="1"/>
</dbReference>
<dbReference type="GO" id="GO:0006269">
    <property type="term" value="P:DNA replication, synthesis of primer"/>
    <property type="evidence" value="ECO:0007669"/>
    <property type="project" value="UniProtKB-KW"/>
</dbReference>
<dbReference type="PANTHER" id="PTHR31585:SF6">
    <property type="entry name" value="FOLATE-BIOPTERIN TRANSPORTER 2-RELATED"/>
    <property type="match status" value="1"/>
</dbReference>
<feature type="domain" description="TRF2/HOY1 PH-like" evidence="17">
    <location>
        <begin position="751"/>
        <end position="868"/>
    </location>
</feature>
<evidence type="ECO:0000256" key="1">
    <source>
        <dbReference type="ARBA" id="ARBA00001966"/>
    </source>
</evidence>
<reference evidence="18" key="1">
    <citation type="journal article" date="2023" name="Nat. Commun.">
        <title>Diploid and tetraploid genomes of Acorus and the evolution of monocots.</title>
        <authorList>
            <person name="Ma L."/>
            <person name="Liu K.W."/>
            <person name="Li Z."/>
            <person name="Hsiao Y.Y."/>
            <person name="Qi Y."/>
            <person name="Fu T."/>
            <person name="Tang G.D."/>
            <person name="Zhang D."/>
            <person name="Sun W.H."/>
            <person name="Liu D.K."/>
            <person name="Li Y."/>
            <person name="Chen G.Z."/>
            <person name="Liu X.D."/>
            <person name="Liao X.Y."/>
            <person name="Jiang Y.T."/>
            <person name="Yu X."/>
            <person name="Hao Y."/>
            <person name="Huang J."/>
            <person name="Zhao X.W."/>
            <person name="Ke S."/>
            <person name="Chen Y.Y."/>
            <person name="Wu W.L."/>
            <person name="Hsu J.L."/>
            <person name="Lin Y.F."/>
            <person name="Huang M.D."/>
            <person name="Li C.Y."/>
            <person name="Huang L."/>
            <person name="Wang Z.W."/>
            <person name="Zhao X."/>
            <person name="Zhong W.Y."/>
            <person name="Peng D.H."/>
            <person name="Ahmad S."/>
            <person name="Lan S."/>
            <person name="Zhang J.S."/>
            <person name="Tsai W.C."/>
            <person name="Van de Peer Y."/>
            <person name="Liu Z.J."/>
        </authorList>
    </citation>
    <scope>NUCLEOTIDE SEQUENCE</scope>
    <source>
        <strain evidence="18">CP</strain>
    </source>
</reference>
<comment type="subcellular location">
    <subcellularLocation>
        <location evidence="2">Membrane</location>
        <topology evidence="2">Multi-pass membrane protein</topology>
    </subcellularLocation>
</comment>
<evidence type="ECO:0000313" key="18">
    <source>
        <dbReference type="EMBL" id="KAK1317523.1"/>
    </source>
</evidence>
<dbReference type="GO" id="GO:0016020">
    <property type="term" value="C:membrane"/>
    <property type="evidence" value="ECO:0007669"/>
    <property type="project" value="UniProtKB-SubCell"/>
</dbReference>
<keyword evidence="10 15" id="KW-1133">Transmembrane helix</keyword>
<keyword evidence="4" id="KW-0813">Transport</keyword>
<dbReference type="SUPFAM" id="SSF103473">
    <property type="entry name" value="MFS general substrate transporter"/>
    <property type="match status" value="1"/>
</dbReference>
<comment type="similarity">
    <text evidence="3">Belongs to the major facilitator superfamily. Folate-biopterin transporter (TC 2.A.71) family.</text>
</comment>
<keyword evidence="13 15" id="KW-0472">Membrane</keyword>
<dbReference type="InterPro" id="IPR057939">
    <property type="entry name" value="TRF2_HOY1_PH"/>
</dbReference>
<evidence type="ECO:0000256" key="14">
    <source>
        <dbReference type="SAM" id="MobiDB-lite"/>
    </source>
</evidence>
<evidence type="ECO:0000256" key="8">
    <source>
        <dbReference type="ARBA" id="ARBA00022705"/>
    </source>
</evidence>
<keyword evidence="6" id="KW-0639">Primosome</keyword>
<evidence type="ECO:0000256" key="12">
    <source>
        <dbReference type="ARBA" id="ARBA00023014"/>
    </source>
</evidence>
<comment type="caution">
    <text evidence="18">The sequence shown here is derived from an EMBL/GenBank/DDBJ whole genome shotgun (WGS) entry which is preliminary data.</text>
</comment>
<dbReference type="Pfam" id="PF04104">
    <property type="entry name" value="DNA_primase_lrg"/>
    <property type="match status" value="1"/>
</dbReference>
<evidence type="ECO:0000259" key="16">
    <source>
        <dbReference type="Pfam" id="PF04104"/>
    </source>
</evidence>
<evidence type="ECO:0000256" key="15">
    <source>
        <dbReference type="SAM" id="Phobius"/>
    </source>
</evidence>
<dbReference type="PANTHER" id="PTHR31585">
    <property type="entry name" value="FOLATE-BIOPTERIN TRANSPORTER 1, CHLOROPLASTIC"/>
    <property type="match status" value="1"/>
</dbReference>
<dbReference type="CDD" id="cd17484">
    <property type="entry name" value="MFS_FBT"/>
    <property type="match status" value="1"/>
</dbReference>
<dbReference type="Pfam" id="PF24818">
    <property type="entry name" value="PH_TRF2_HOY1"/>
    <property type="match status" value="1"/>
</dbReference>
<evidence type="ECO:0000256" key="11">
    <source>
        <dbReference type="ARBA" id="ARBA00023004"/>
    </source>
</evidence>
<feature type="transmembrane region" description="Helical" evidence="15">
    <location>
        <begin position="142"/>
        <end position="163"/>
    </location>
</feature>
<evidence type="ECO:0000256" key="6">
    <source>
        <dbReference type="ARBA" id="ARBA00022515"/>
    </source>
</evidence>
<evidence type="ECO:0000313" key="19">
    <source>
        <dbReference type="Proteomes" id="UP001180020"/>
    </source>
</evidence>
<dbReference type="Proteomes" id="UP001180020">
    <property type="component" value="Unassembled WGS sequence"/>
</dbReference>
<proteinExistence type="inferred from homology"/>
<evidence type="ECO:0000256" key="5">
    <source>
        <dbReference type="ARBA" id="ARBA00022485"/>
    </source>
</evidence>
<dbReference type="AlphaFoldDB" id="A0AAV9EXF1"/>
<feature type="transmembrane region" description="Helical" evidence="15">
    <location>
        <begin position="268"/>
        <end position="289"/>
    </location>
</feature>
<dbReference type="EMBL" id="JAUJYO010000005">
    <property type="protein sequence ID" value="KAK1317523.1"/>
    <property type="molecule type" value="Genomic_DNA"/>
</dbReference>
<feature type="transmembrane region" description="Helical" evidence="15">
    <location>
        <begin position="212"/>
        <end position="230"/>
    </location>
</feature>
<organism evidence="18 19">
    <name type="scientific">Acorus calamus</name>
    <name type="common">Sweet flag</name>
    <dbReference type="NCBI Taxonomy" id="4465"/>
    <lineage>
        <taxon>Eukaryota</taxon>
        <taxon>Viridiplantae</taxon>
        <taxon>Streptophyta</taxon>
        <taxon>Embryophyta</taxon>
        <taxon>Tracheophyta</taxon>
        <taxon>Spermatophyta</taxon>
        <taxon>Magnoliopsida</taxon>
        <taxon>Liliopsida</taxon>
        <taxon>Acoraceae</taxon>
        <taxon>Acorus</taxon>
    </lineage>
</organism>
<evidence type="ECO:0000256" key="4">
    <source>
        <dbReference type="ARBA" id="ARBA00022448"/>
    </source>
</evidence>
<reference evidence="18" key="2">
    <citation type="submission" date="2023-06" db="EMBL/GenBank/DDBJ databases">
        <authorList>
            <person name="Ma L."/>
            <person name="Liu K.-W."/>
            <person name="Li Z."/>
            <person name="Hsiao Y.-Y."/>
            <person name="Qi Y."/>
            <person name="Fu T."/>
            <person name="Tang G."/>
            <person name="Zhang D."/>
            <person name="Sun W.-H."/>
            <person name="Liu D.-K."/>
            <person name="Li Y."/>
            <person name="Chen G.-Z."/>
            <person name="Liu X.-D."/>
            <person name="Liao X.-Y."/>
            <person name="Jiang Y.-T."/>
            <person name="Yu X."/>
            <person name="Hao Y."/>
            <person name="Huang J."/>
            <person name="Zhao X.-W."/>
            <person name="Ke S."/>
            <person name="Chen Y.-Y."/>
            <person name="Wu W.-L."/>
            <person name="Hsu J.-L."/>
            <person name="Lin Y.-F."/>
            <person name="Huang M.-D."/>
            <person name="Li C.-Y."/>
            <person name="Huang L."/>
            <person name="Wang Z.-W."/>
            <person name="Zhao X."/>
            <person name="Zhong W.-Y."/>
            <person name="Peng D.-H."/>
            <person name="Ahmad S."/>
            <person name="Lan S."/>
            <person name="Zhang J.-S."/>
            <person name="Tsai W.-C."/>
            <person name="Van De Peer Y."/>
            <person name="Liu Z.-J."/>
        </authorList>
    </citation>
    <scope>NUCLEOTIDE SEQUENCE</scope>
    <source>
        <strain evidence="18">CP</strain>
        <tissue evidence="18">Leaves</tissue>
    </source>
</reference>
<dbReference type="GO" id="GO:0046872">
    <property type="term" value="F:metal ion binding"/>
    <property type="evidence" value="ECO:0007669"/>
    <property type="project" value="UniProtKB-KW"/>
</dbReference>
<name>A0AAV9EXF1_ACOCL</name>
<evidence type="ECO:0000259" key="17">
    <source>
        <dbReference type="Pfam" id="PF24818"/>
    </source>
</evidence>
<keyword evidence="11" id="KW-0408">Iron</keyword>
<evidence type="ECO:0000256" key="3">
    <source>
        <dbReference type="ARBA" id="ARBA00007015"/>
    </source>
</evidence>
<keyword evidence="9" id="KW-0479">Metal-binding</keyword>
<evidence type="ECO:0000256" key="9">
    <source>
        <dbReference type="ARBA" id="ARBA00022723"/>
    </source>
</evidence>
<feature type="transmembrane region" description="Helical" evidence="15">
    <location>
        <begin position="301"/>
        <end position="320"/>
    </location>
</feature>
<feature type="transmembrane region" description="Helical" evidence="15">
    <location>
        <begin position="119"/>
        <end position="136"/>
    </location>
</feature>
<dbReference type="Pfam" id="PF03092">
    <property type="entry name" value="BT1"/>
    <property type="match status" value="1"/>
</dbReference>
<evidence type="ECO:0000256" key="2">
    <source>
        <dbReference type="ARBA" id="ARBA00004141"/>
    </source>
</evidence>
<feature type="domain" description="DNA primase large subunit C-terminal" evidence="16">
    <location>
        <begin position="518"/>
        <end position="561"/>
    </location>
</feature>
<keyword evidence="5" id="KW-0004">4Fe-4S</keyword>
<dbReference type="InterPro" id="IPR036259">
    <property type="entry name" value="MFS_trans_sf"/>
</dbReference>
<dbReference type="GO" id="GO:0051539">
    <property type="term" value="F:4 iron, 4 sulfur cluster binding"/>
    <property type="evidence" value="ECO:0007669"/>
    <property type="project" value="UniProtKB-KW"/>
</dbReference>
<comment type="cofactor">
    <cofactor evidence="1">
        <name>[4Fe-4S] cluster</name>
        <dbReference type="ChEBI" id="CHEBI:49883"/>
    </cofactor>
</comment>
<accession>A0AAV9EXF1</accession>
<protein>
    <submittedName>
        <fullName evidence="18">Folate-biopterin transporter 2</fullName>
    </submittedName>
</protein>
<evidence type="ECO:0000256" key="7">
    <source>
        <dbReference type="ARBA" id="ARBA00022692"/>
    </source>
</evidence>
<dbReference type="InterPro" id="IPR058560">
    <property type="entry name" value="DNA_primase_C"/>
</dbReference>
<dbReference type="InterPro" id="IPR039309">
    <property type="entry name" value="BT1"/>
</dbReference>
<dbReference type="InterPro" id="IPR004324">
    <property type="entry name" value="FBT"/>
</dbReference>
<feature type="transmembrane region" description="Helical" evidence="15">
    <location>
        <begin position="332"/>
        <end position="351"/>
    </location>
</feature>
<keyword evidence="12" id="KW-0411">Iron-sulfur</keyword>
<keyword evidence="8" id="KW-0235">DNA replication</keyword>
<feature type="region of interest" description="Disordered" evidence="14">
    <location>
        <begin position="624"/>
        <end position="675"/>
    </location>
</feature>
<keyword evidence="19" id="KW-1185">Reference proteome</keyword>